<dbReference type="Pfam" id="PF02653">
    <property type="entry name" value="BPD_transp_2"/>
    <property type="match status" value="1"/>
</dbReference>
<dbReference type="PANTHER" id="PTHR30482">
    <property type="entry name" value="HIGH-AFFINITY BRANCHED-CHAIN AMINO ACID TRANSPORT SYSTEM PERMEASE"/>
    <property type="match status" value="1"/>
</dbReference>
<feature type="transmembrane region" description="Helical" evidence="6">
    <location>
        <begin position="130"/>
        <end position="153"/>
    </location>
</feature>
<gene>
    <name evidence="7" type="primary">urtC</name>
    <name evidence="7" type="ORF">EJ913_27855</name>
</gene>
<feature type="transmembrane region" description="Helical" evidence="6">
    <location>
        <begin position="259"/>
        <end position="277"/>
    </location>
</feature>
<dbReference type="InterPro" id="IPR043428">
    <property type="entry name" value="LivM-like"/>
</dbReference>
<evidence type="ECO:0000256" key="5">
    <source>
        <dbReference type="ARBA" id="ARBA00023136"/>
    </source>
</evidence>
<dbReference type="PANTHER" id="PTHR30482:SF4">
    <property type="entry name" value="SLR1201 PROTEIN"/>
    <property type="match status" value="1"/>
</dbReference>
<proteinExistence type="predicted"/>
<feature type="transmembrane region" description="Helical" evidence="6">
    <location>
        <begin position="160"/>
        <end position="178"/>
    </location>
</feature>
<dbReference type="EMBL" id="RZIJ01000034">
    <property type="protein sequence ID" value="RUQ63283.1"/>
    <property type="molecule type" value="Genomic_DNA"/>
</dbReference>
<dbReference type="GO" id="GO:0015658">
    <property type="term" value="F:branched-chain amino acid transmembrane transporter activity"/>
    <property type="evidence" value="ECO:0007669"/>
    <property type="project" value="InterPro"/>
</dbReference>
<feature type="transmembrane region" description="Helical" evidence="6">
    <location>
        <begin position="297"/>
        <end position="320"/>
    </location>
</feature>
<accession>A0A433J0W0</accession>
<dbReference type="AlphaFoldDB" id="A0A433J0W0"/>
<keyword evidence="8" id="KW-1185">Reference proteome</keyword>
<evidence type="ECO:0000256" key="1">
    <source>
        <dbReference type="ARBA" id="ARBA00004651"/>
    </source>
</evidence>
<protein>
    <submittedName>
        <fullName evidence="7">Urea ABC transporter permease subunit UrtC</fullName>
    </submittedName>
</protein>
<keyword evidence="4 6" id="KW-1133">Transmembrane helix</keyword>
<keyword evidence="2" id="KW-1003">Cell membrane</keyword>
<dbReference type="GO" id="GO:0005886">
    <property type="term" value="C:plasma membrane"/>
    <property type="evidence" value="ECO:0007669"/>
    <property type="project" value="UniProtKB-SubCell"/>
</dbReference>
<feature type="transmembrane region" description="Helical" evidence="6">
    <location>
        <begin position="210"/>
        <end position="238"/>
    </location>
</feature>
<sequence length="380" mass="40744">MLTRFFLMGLDRKAGVVLTILALLAVLVPVSTLLVPADSPFHLSIFTVSLLGKYLCFALLALALDLVWGYCGILSLGHAAFFALGGYAMGMHLMRQIGPRGVYGNPVLPDFMVFLNWTELPWYWLGFDHFWFAALMVLAVPGALAFAFGWFAFRSRVTGVYLSIITQAMTFALLLAFFRNDMGFGGNNGLTDFKEILGADIQAPGTRVGLFVATVVALALSYMIASGIIGSKLGKVLVAVRDTESRVRFLGYNTEHYKLFAWTLSACMAGVAGALYVPQVGIINPSEFAPASSIEAVIWVAVGGRGTLAGAILGAVLVNFGKSYFTGALPELWLFALGGLFVAVTLFLPKGLLGLGAQLMARMPKSKSLPNGKPADQKGM</sequence>
<comment type="caution">
    <text evidence="7">The sequence shown here is derived from an EMBL/GenBank/DDBJ whole genome shotgun (WGS) entry which is preliminary data.</text>
</comment>
<dbReference type="InterPro" id="IPR001851">
    <property type="entry name" value="ABC_transp_permease"/>
</dbReference>
<feature type="transmembrane region" description="Helical" evidence="6">
    <location>
        <begin position="67"/>
        <end position="90"/>
    </location>
</feature>
<keyword evidence="5 6" id="KW-0472">Membrane</keyword>
<name>A0A433J0W0_9PROT</name>
<dbReference type="CDD" id="cd06581">
    <property type="entry name" value="TM_PBP1_LivM_like"/>
    <property type="match status" value="1"/>
</dbReference>
<evidence type="ECO:0000313" key="8">
    <source>
        <dbReference type="Proteomes" id="UP000280346"/>
    </source>
</evidence>
<feature type="transmembrane region" description="Helical" evidence="6">
    <location>
        <begin position="14"/>
        <end position="34"/>
    </location>
</feature>
<dbReference type="InterPro" id="IPR017778">
    <property type="entry name" value="ABC_transptr_urea_perm_UrtC"/>
</dbReference>
<evidence type="ECO:0000256" key="3">
    <source>
        <dbReference type="ARBA" id="ARBA00022692"/>
    </source>
</evidence>
<dbReference type="OrthoDB" id="9034298at2"/>
<feature type="transmembrane region" description="Helical" evidence="6">
    <location>
        <begin position="41"/>
        <end position="61"/>
    </location>
</feature>
<comment type="subcellular location">
    <subcellularLocation>
        <location evidence="1">Cell membrane</location>
        <topology evidence="1">Multi-pass membrane protein</topology>
    </subcellularLocation>
</comment>
<dbReference type="RefSeq" id="WP_127004113.1">
    <property type="nucleotide sequence ID" value="NZ_JBNPXW010000011.1"/>
</dbReference>
<evidence type="ECO:0000256" key="6">
    <source>
        <dbReference type="SAM" id="Phobius"/>
    </source>
</evidence>
<evidence type="ECO:0000256" key="4">
    <source>
        <dbReference type="ARBA" id="ARBA00022989"/>
    </source>
</evidence>
<evidence type="ECO:0000313" key="7">
    <source>
        <dbReference type="EMBL" id="RUQ63283.1"/>
    </source>
</evidence>
<feature type="transmembrane region" description="Helical" evidence="6">
    <location>
        <begin position="332"/>
        <end position="353"/>
    </location>
</feature>
<evidence type="ECO:0000256" key="2">
    <source>
        <dbReference type="ARBA" id="ARBA00022475"/>
    </source>
</evidence>
<keyword evidence="3 6" id="KW-0812">Transmembrane</keyword>
<dbReference type="NCBIfam" id="TIGR03408">
    <property type="entry name" value="urea_trans_UrtC"/>
    <property type="match status" value="1"/>
</dbReference>
<dbReference type="Proteomes" id="UP000280346">
    <property type="component" value="Unassembled WGS sequence"/>
</dbReference>
<reference evidence="7 8" key="1">
    <citation type="submission" date="2018-12" db="EMBL/GenBank/DDBJ databases">
        <authorList>
            <person name="Yang Y."/>
        </authorList>
    </citation>
    <scope>NUCLEOTIDE SEQUENCE [LARGE SCALE GENOMIC DNA]</scope>
    <source>
        <strain evidence="7 8">GSF71</strain>
    </source>
</reference>
<organism evidence="7 8">
    <name type="scientific">Azospirillum doebereinerae</name>
    <dbReference type="NCBI Taxonomy" id="92933"/>
    <lineage>
        <taxon>Bacteria</taxon>
        <taxon>Pseudomonadati</taxon>
        <taxon>Pseudomonadota</taxon>
        <taxon>Alphaproteobacteria</taxon>
        <taxon>Rhodospirillales</taxon>
        <taxon>Azospirillaceae</taxon>
        <taxon>Azospirillum</taxon>
    </lineage>
</organism>